<keyword evidence="4" id="KW-1185">Reference proteome</keyword>
<evidence type="ECO:0000256" key="1">
    <source>
        <dbReference type="SAM" id="MobiDB-lite"/>
    </source>
</evidence>
<dbReference type="RefSeq" id="WP_209369697.1">
    <property type="nucleotide sequence ID" value="NZ_JAGIZA010000001.1"/>
</dbReference>
<evidence type="ECO:0000313" key="3">
    <source>
        <dbReference type="EMBL" id="MBP0491217.1"/>
    </source>
</evidence>
<dbReference type="Proteomes" id="UP000677537">
    <property type="component" value="Unassembled WGS sequence"/>
</dbReference>
<sequence length="203" mass="22145">MMPVRTILAVGAAGLLLSACVPPPGYYAPVYSQPYPPQAPAGGYALPPPVPPGATGPSSYDSPPQYRGYGAAPAYRPGEEPYGARPDGGPGYAGPPQGGPAGWGDGYGRDRAPQYQQPYQPPYQQQDQPRDQFQYQQPYQPQYQQQYQPQDPARYQPQDETSYGRPLRNRLDDPEPGTSFDGRRDAPPQSYDSSPGLGQPTWR</sequence>
<keyword evidence="2" id="KW-0732">Signal</keyword>
<accession>A0A940S5P2</accession>
<feature type="region of interest" description="Disordered" evidence="1">
    <location>
        <begin position="37"/>
        <end position="203"/>
    </location>
</feature>
<dbReference type="PROSITE" id="PS51257">
    <property type="entry name" value="PROKAR_LIPOPROTEIN"/>
    <property type="match status" value="1"/>
</dbReference>
<comment type="caution">
    <text evidence="3">The sequence shown here is derived from an EMBL/GenBank/DDBJ whole genome shotgun (WGS) entry which is preliminary data.</text>
</comment>
<proteinExistence type="predicted"/>
<organism evidence="3 4">
    <name type="scientific">Roseomonas indoligenes</name>
    <dbReference type="NCBI Taxonomy" id="2820811"/>
    <lineage>
        <taxon>Bacteria</taxon>
        <taxon>Pseudomonadati</taxon>
        <taxon>Pseudomonadota</taxon>
        <taxon>Alphaproteobacteria</taxon>
        <taxon>Acetobacterales</taxon>
        <taxon>Roseomonadaceae</taxon>
        <taxon>Roseomonas</taxon>
    </lineage>
</organism>
<reference evidence="3" key="1">
    <citation type="submission" date="2021-03" db="EMBL/GenBank/DDBJ databases">
        <authorList>
            <person name="So Y."/>
        </authorList>
    </citation>
    <scope>NUCLEOTIDE SEQUENCE</scope>
    <source>
        <strain evidence="3">SG15</strain>
    </source>
</reference>
<feature type="chain" id="PRO_5037233193" evidence="2">
    <location>
        <begin position="28"/>
        <end position="203"/>
    </location>
</feature>
<dbReference type="AlphaFoldDB" id="A0A940S5P2"/>
<dbReference type="EMBL" id="JAGIZA010000001">
    <property type="protein sequence ID" value="MBP0491217.1"/>
    <property type="molecule type" value="Genomic_DNA"/>
</dbReference>
<name>A0A940S5P2_9PROT</name>
<feature type="compositionally biased region" description="Low complexity" evidence="1">
    <location>
        <begin position="113"/>
        <end position="158"/>
    </location>
</feature>
<feature type="signal peptide" evidence="2">
    <location>
        <begin position="1"/>
        <end position="27"/>
    </location>
</feature>
<protein>
    <submittedName>
        <fullName evidence="3">Uncharacterized protein</fullName>
    </submittedName>
</protein>
<evidence type="ECO:0000313" key="4">
    <source>
        <dbReference type="Proteomes" id="UP000677537"/>
    </source>
</evidence>
<evidence type="ECO:0000256" key="2">
    <source>
        <dbReference type="SAM" id="SignalP"/>
    </source>
</evidence>
<gene>
    <name evidence="3" type="ORF">J5Y10_00330</name>
</gene>